<evidence type="ECO:0000256" key="2">
    <source>
        <dbReference type="ARBA" id="ARBA00007362"/>
    </source>
</evidence>
<protein>
    <submittedName>
        <fullName evidence="10">Permease</fullName>
    </submittedName>
</protein>
<keyword evidence="4" id="KW-1003">Cell membrane</keyword>
<feature type="transmembrane region" description="Helical" evidence="8">
    <location>
        <begin position="214"/>
        <end position="233"/>
    </location>
</feature>
<evidence type="ECO:0000259" key="9">
    <source>
        <dbReference type="Pfam" id="PF00892"/>
    </source>
</evidence>
<keyword evidence="5 8" id="KW-0812">Transmembrane</keyword>
<feature type="transmembrane region" description="Helical" evidence="8">
    <location>
        <begin position="155"/>
        <end position="171"/>
    </location>
</feature>
<evidence type="ECO:0000256" key="5">
    <source>
        <dbReference type="ARBA" id="ARBA00022692"/>
    </source>
</evidence>
<evidence type="ECO:0000256" key="6">
    <source>
        <dbReference type="ARBA" id="ARBA00022989"/>
    </source>
</evidence>
<accession>A0A1B0ZY11</accession>
<evidence type="ECO:0000313" key="10">
    <source>
        <dbReference type="EMBL" id="ANP39220.1"/>
    </source>
</evidence>
<dbReference type="GeneID" id="28248249"/>
<evidence type="ECO:0000256" key="1">
    <source>
        <dbReference type="ARBA" id="ARBA00004651"/>
    </source>
</evidence>
<dbReference type="AlphaFoldDB" id="A0A1B0ZY11"/>
<dbReference type="PANTHER" id="PTHR22911">
    <property type="entry name" value="ACYL-MALONYL CONDENSING ENZYME-RELATED"/>
    <property type="match status" value="1"/>
</dbReference>
<keyword evidence="3" id="KW-0813">Transport</keyword>
<feature type="transmembrane region" description="Helical" evidence="8">
    <location>
        <begin position="43"/>
        <end position="64"/>
    </location>
</feature>
<keyword evidence="6 8" id="KW-1133">Transmembrane helix</keyword>
<dbReference type="SUPFAM" id="SSF103481">
    <property type="entry name" value="Multidrug resistance efflux transporter EmrE"/>
    <property type="match status" value="2"/>
</dbReference>
<comment type="similarity">
    <text evidence="2">Belongs to the EamA transporter family.</text>
</comment>
<dbReference type="NCBIfam" id="TIGR00688">
    <property type="entry name" value="rarD"/>
    <property type="match status" value="1"/>
</dbReference>
<feature type="transmembrane region" description="Helical" evidence="8">
    <location>
        <begin position="12"/>
        <end position="31"/>
    </location>
</feature>
<dbReference type="STRING" id="1265309.K529_000415"/>
<evidence type="ECO:0000256" key="7">
    <source>
        <dbReference type="ARBA" id="ARBA00023136"/>
    </source>
</evidence>
<comment type="subcellular location">
    <subcellularLocation>
        <location evidence="1">Cell membrane</location>
        <topology evidence="1">Multi-pass membrane protein</topology>
    </subcellularLocation>
</comment>
<dbReference type="GO" id="GO:0005886">
    <property type="term" value="C:plasma membrane"/>
    <property type="evidence" value="ECO:0007669"/>
    <property type="project" value="UniProtKB-SubCell"/>
</dbReference>
<name>A0A1B0ZY11_9RHOB</name>
<dbReference type="InterPro" id="IPR037185">
    <property type="entry name" value="EmrE-like"/>
</dbReference>
<proteinExistence type="inferred from homology"/>
<feature type="transmembrane region" description="Helical" evidence="8">
    <location>
        <begin position="245"/>
        <end position="264"/>
    </location>
</feature>
<feature type="transmembrane region" description="Helical" evidence="8">
    <location>
        <begin position="270"/>
        <end position="291"/>
    </location>
</feature>
<organism evidence="10 11">
    <name type="scientific">Tritonibacter mobilis F1926</name>
    <dbReference type="NCBI Taxonomy" id="1265309"/>
    <lineage>
        <taxon>Bacteria</taxon>
        <taxon>Pseudomonadati</taxon>
        <taxon>Pseudomonadota</taxon>
        <taxon>Alphaproteobacteria</taxon>
        <taxon>Rhodobacterales</taxon>
        <taxon>Paracoccaceae</taxon>
        <taxon>Tritonibacter</taxon>
    </lineage>
</organism>
<gene>
    <name evidence="10" type="ORF">K529_000415</name>
</gene>
<evidence type="ECO:0000256" key="3">
    <source>
        <dbReference type="ARBA" id="ARBA00022448"/>
    </source>
</evidence>
<sequence>MSTKPENVDTPQGLAFALTAYVMWGFLPLYMKMLAHIPPTEVVAHRVIWSVPIAGVLLLLLGRMGDLKAALRSPRVLLMGCVTAAFVSVNWGIYVWSVGSGYALEAALGYYINPLFSIALGALLLGERLTRAQMVAVGLATLAVIILTVETGRLPLAALGLTVSWGFYAFFKKSLPIGPNQGFLLEVLILTIPALGYIIYLTATGQSHFANVRFDTLLLLGCGVVTAVPLIIYANGAKLLKLSTIAILQYIAPTMIFLVAVFVFKEPFGGARMVAFPLIWAALVIYSVSLLREMRRKGREALTEAAPAREP</sequence>
<evidence type="ECO:0000313" key="11">
    <source>
        <dbReference type="Proteomes" id="UP000013243"/>
    </source>
</evidence>
<dbReference type="Proteomes" id="UP000013243">
    <property type="component" value="Chromosome"/>
</dbReference>
<feature type="transmembrane region" description="Helical" evidence="8">
    <location>
        <begin position="183"/>
        <end position="202"/>
    </location>
</feature>
<dbReference type="InterPro" id="IPR000620">
    <property type="entry name" value="EamA_dom"/>
</dbReference>
<evidence type="ECO:0000256" key="4">
    <source>
        <dbReference type="ARBA" id="ARBA00022475"/>
    </source>
</evidence>
<feature type="transmembrane region" description="Helical" evidence="8">
    <location>
        <begin position="108"/>
        <end position="125"/>
    </location>
</feature>
<dbReference type="KEGG" id="rmb:K529_000415"/>
<dbReference type="RefSeq" id="WP_005616841.1">
    <property type="nucleotide sequence ID" value="NZ_CP015230.1"/>
</dbReference>
<keyword evidence="7 8" id="KW-0472">Membrane</keyword>
<dbReference type="OrthoDB" id="369870at2"/>
<feature type="transmembrane region" description="Helical" evidence="8">
    <location>
        <begin position="132"/>
        <end position="149"/>
    </location>
</feature>
<reference evidence="10 11" key="1">
    <citation type="journal article" date="2016" name="ISME J.">
        <title>Global occurrence and heterogeneity of the Roseobacter-clade species Ruegeria mobilis.</title>
        <authorList>
            <person name="Sonnenschein E."/>
            <person name="Gram L."/>
        </authorList>
    </citation>
    <scope>NUCLEOTIDE SEQUENCE [LARGE SCALE GENOMIC DNA]</scope>
    <source>
        <strain evidence="10 11">F1926</strain>
    </source>
</reference>
<dbReference type="EMBL" id="CP015230">
    <property type="protein sequence ID" value="ANP39220.1"/>
    <property type="molecule type" value="Genomic_DNA"/>
</dbReference>
<dbReference type="InterPro" id="IPR004626">
    <property type="entry name" value="RarD"/>
</dbReference>
<dbReference type="PANTHER" id="PTHR22911:SF137">
    <property type="entry name" value="SOLUTE CARRIER FAMILY 35 MEMBER G2-RELATED"/>
    <property type="match status" value="1"/>
</dbReference>
<dbReference type="Pfam" id="PF00892">
    <property type="entry name" value="EamA"/>
    <property type="match status" value="1"/>
</dbReference>
<feature type="transmembrane region" description="Helical" evidence="8">
    <location>
        <begin position="76"/>
        <end position="96"/>
    </location>
</feature>
<evidence type="ECO:0000256" key="8">
    <source>
        <dbReference type="SAM" id="Phobius"/>
    </source>
</evidence>
<feature type="domain" description="EamA" evidence="9">
    <location>
        <begin position="13"/>
        <end position="148"/>
    </location>
</feature>